<dbReference type="RefSeq" id="WP_117947120.1">
    <property type="nucleotide sequence ID" value="NZ_JAJEQW010000016.1"/>
</dbReference>
<gene>
    <name evidence="6" type="ORF">LKD47_12695</name>
</gene>
<organism evidence="6 7">
    <name type="scientific">Roseburia amylophila</name>
    <dbReference type="NCBI Taxonomy" id="2981794"/>
    <lineage>
        <taxon>Bacteria</taxon>
        <taxon>Bacillati</taxon>
        <taxon>Bacillota</taxon>
        <taxon>Clostridia</taxon>
        <taxon>Lachnospirales</taxon>
        <taxon>Lachnospiraceae</taxon>
        <taxon>Roseburia</taxon>
    </lineage>
</organism>
<feature type="transmembrane region" description="Helical" evidence="5">
    <location>
        <begin position="70"/>
        <end position="91"/>
    </location>
</feature>
<keyword evidence="2 5" id="KW-0812">Transmembrane</keyword>
<feature type="transmembrane region" description="Helical" evidence="5">
    <location>
        <begin position="112"/>
        <end position="132"/>
    </location>
</feature>
<dbReference type="Pfam" id="PF02659">
    <property type="entry name" value="Mntp"/>
    <property type="match status" value="1"/>
</dbReference>
<keyword evidence="1" id="KW-1003">Cell membrane</keyword>
<proteinExistence type="predicted"/>
<feature type="transmembrane region" description="Helical" evidence="5">
    <location>
        <begin position="36"/>
        <end position="58"/>
    </location>
</feature>
<dbReference type="EMBL" id="JAJEQW010000016">
    <property type="protein sequence ID" value="MCC2243137.1"/>
    <property type="molecule type" value="Genomic_DNA"/>
</dbReference>
<dbReference type="Proteomes" id="UP001198893">
    <property type="component" value="Unassembled WGS sequence"/>
</dbReference>
<name>A0AAW4WMV5_9FIRM</name>
<dbReference type="PANTHER" id="PTHR35529:SF2">
    <property type="entry name" value="SPORULATION PROTEIN YTAF-RELATED"/>
    <property type="match status" value="1"/>
</dbReference>
<feature type="transmembrane region" description="Helical" evidence="5">
    <location>
        <begin position="170"/>
        <end position="190"/>
    </location>
</feature>
<evidence type="ECO:0000256" key="4">
    <source>
        <dbReference type="ARBA" id="ARBA00023136"/>
    </source>
</evidence>
<evidence type="ECO:0000256" key="3">
    <source>
        <dbReference type="ARBA" id="ARBA00022989"/>
    </source>
</evidence>
<keyword evidence="3 5" id="KW-1133">Transmembrane helix</keyword>
<dbReference type="AlphaFoldDB" id="A0AAW4WMV5"/>
<reference evidence="6" key="1">
    <citation type="submission" date="2021-10" db="EMBL/GenBank/DDBJ databases">
        <title>Anaerobic single-cell dispensing facilitates the cultivation of human gut bacteria.</title>
        <authorList>
            <person name="Afrizal A."/>
        </authorList>
    </citation>
    <scope>NUCLEOTIDE SEQUENCE</scope>
    <source>
        <strain evidence="6">CLA-AA-H204</strain>
    </source>
</reference>
<evidence type="ECO:0000256" key="2">
    <source>
        <dbReference type="ARBA" id="ARBA00022692"/>
    </source>
</evidence>
<accession>A0AAW4WMV5</accession>
<sequence length="191" mass="21034">MNWIETLIIVCGLSMDVFASVECQGAMLAKIRTKQLVLVTLLVSVWQVIVLYLGNLGADLLCKYDIKESQVILGEVISVAVFLCLGIRLLIKAWKNDRIDERREENLGVHKFVRICAVTSFYTFLTGAAFGFLGTSLLSLILVGIILTVVCVVGGAYVGYHFGYEQKTKVYLIGGILLLVGGVDVIIRFIL</sequence>
<keyword evidence="4 5" id="KW-0472">Membrane</keyword>
<evidence type="ECO:0000313" key="6">
    <source>
        <dbReference type="EMBL" id="MCC2243137.1"/>
    </source>
</evidence>
<feature type="transmembrane region" description="Helical" evidence="5">
    <location>
        <begin position="138"/>
        <end position="158"/>
    </location>
</feature>
<protein>
    <submittedName>
        <fullName evidence="6">Manganese efflux pump</fullName>
    </submittedName>
</protein>
<evidence type="ECO:0000256" key="1">
    <source>
        <dbReference type="ARBA" id="ARBA00022475"/>
    </source>
</evidence>
<dbReference type="InterPro" id="IPR003810">
    <property type="entry name" value="Mntp/YtaF"/>
</dbReference>
<dbReference type="PANTHER" id="PTHR35529">
    <property type="entry name" value="MANGANESE EFFLUX PUMP MNTP-RELATED"/>
    <property type="match status" value="1"/>
</dbReference>
<comment type="caution">
    <text evidence="6">The sequence shown here is derived from an EMBL/GenBank/DDBJ whole genome shotgun (WGS) entry which is preliminary data.</text>
</comment>
<evidence type="ECO:0000313" key="7">
    <source>
        <dbReference type="Proteomes" id="UP001198893"/>
    </source>
</evidence>
<evidence type="ECO:0000256" key="5">
    <source>
        <dbReference type="SAM" id="Phobius"/>
    </source>
</evidence>